<dbReference type="EMBL" id="QUNR01000003">
    <property type="protein sequence ID" value="REH37765.1"/>
    <property type="molecule type" value="Genomic_DNA"/>
</dbReference>
<keyword evidence="7 11" id="KW-0067">ATP-binding</keyword>
<evidence type="ECO:0000256" key="10">
    <source>
        <dbReference type="ARBA" id="ARBA00023235"/>
    </source>
</evidence>
<dbReference type="OrthoDB" id="9803432at2"/>
<comment type="similarity">
    <text evidence="11">Belongs to the RecD family.</text>
</comment>
<dbReference type="GO" id="GO:0003677">
    <property type="term" value="F:DNA binding"/>
    <property type="evidence" value="ECO:0007669"/>
    <property type="project" value="UniProtKB-UniRule"/>
</dbReference>
<dbReference type="CDD" id="cd18809">
    <property type="entry name" value="SF1_C_RecD"/>
    <property type="match status" value="1"/>
</dbReference>
<sequence>MSQLSMDLNAPETISAAQWRSCVESQWLSDFDVAMAQWMARHVPNAPAELLWMAALLARQSGQGHVHVRISDVFAESERYGLATDSPAWACLSQHTPASLQDMLAQSPAVANACAGPEPLVLDGDALYWQRAWQEECAVALSLRLRIDTPVAVDDAALDALIDALFDQPNATNADQRAACRLAAQRALTVITGGPGTGKTTTVVRVLAILQSLAVDTPLRMALAAPTGKAAARLSESIAQQVATLPITPTVAALIPTEVSTVHRLLGVTSRGYRHQRSNPLALDVLVVDEASMLDLSLMAALLDALPNSARIILLGDKDQLASVEAGAVLADICALEQAPVAELRHSFRFDASRGIGKFAQAVCSGHATQAPTDDAYAPEVRRLDDLNALYRGYDAYWQTLHAGAPAQQVLASFERYRLLCGQRQGSHGVIAINAACERYLRGWQGGDSAWYCGRPVMITHNDYSLRLMNGDIGICLPEPSTGELRVAFWDGPAQAIRWLLPSRLTRCESVFAMTVHKSQGSEFTRVAVILPKRHSPVLTRELIYTALTRAREHVDFCIPNSGVWRQTIDERAQRFSGLRHRLAALAALHTTNIS</sequence>
<name>A0A3E0H3L5_9GAMM</name>
<dbReference type="NCBIfam" id="TIGR01447">
    <property type="entry name" value="recD"/>
    <property type="match status" value="1"/>
</dbReference>
<dbReference type="SUPFAM" id="SSF52540">
    <property type="entry name" value="P-loop containing nucleoside triphosphate hydrolases"/>
    <property type="match status" value="1"/>
</dbReference>
<dbReference type="GO" id="GO:0016887">
    <property type="term" value="F:ATP hydrolysis activity"/>
    <property type="evidence" value="ECO:0007669"/>
    <property type="project" value="RHEA"/>
</dbReference>
<evidence type="ECO:0000256" key="11">
    <source>
        <dbReference type="HAMAP-Rule" id="MF_01487"/>
    </source>
</evidence>
<evidence type="ECO:0000256" key="4">
    <source>
        <dbReference type="ARBA" id="ARBA00022801"/>
    </source>
</evidence>
<feature type="domain" description="RecBCD enzyme subunit RecD N-terminal" evidence="13">
    <location>
        <begin position="24"/>
        <end position="128"/>
    </location>
</feature>
<dbReference type="Pfam" id="PF13538">
    <property type="entry name" value="UvrD_C_2"/>
    <property type="match status" value="1"/>
</dbReference>
<dbReference type="RefSeq" id="WP_116208376.1">
    <property type="nucleotide sequence ID" value="NZ_QUNR01000003.1"/>
</dbReference>
<dbReference type="Pfam" id="PF13245">
    <property type="entry name" value="AAA_19"/>
    <property type="match status" value="1"/>
</dbReference>
<dbReference type="GO" id="GO:0009338">
    <property type="term" value="C:exodeoxyribonuclease V complex"/>
    <property type="evidence" value="ECO:0007669"/>
    <property type="project" value="InterPro"/>
</dbReference>
<accession>A0A3E0H3L5</accession>
<evidence type="ECO:0000256" key="2">
    <source>
        <dbReference type="ARBA" id="ARBA00022741"/>
    </source>
</evidence>
<dbReference type="Proteomes" id="UP000256774">
    <property type="component" value="Unassembled WGS sequence"/>
</dbReference>
<comment type="miscellaneous">
    <text evidence="11">In the RecBCD complex, RecB has a slow 3'-5' helicase, an exonuclease activity and loads RecA onto ssDNA, RecD has a fast 5'-3' helicase activity, while RecC stimulates the ATPase and processivity of the RecB helicase and contributes to recognition of the Chi site.</text>
</comment>
<keyword evidence="6 11" id="KW-0269">Exonuclease</keyword>
<dbReference type="GO" id="GO:0000724">
    <property type="term" value="P:double-strand break repair via homologous recombination"/>
    <property type="evidence" value="ECO:0007669"/>
    <property type="project" value="UniProtKB-UniRule"/>
</dbReference>
<keyword evidence="15" id="KW-1185">Reference proteome</keyword>
<evidence type="ECO:0000313" key="15">
    <source>
        <dbReference type="Proteomes" id="UP000256774"/>
    </source>
</evidence>
<comment type="catalytic activity">
    <reaction evidence="11">
        <text>ATP + H2O = ADP + phosphate + H(+)</text>
        <dbReference type="Rhea" id="RHEA:13065"/>
        <dbReference type="ChEBI" id="CHEBI:15377"/>
        <dbReference type="ChEBI" id="CHEBI:15378"/>
        <dbReference type="ChEBI" id="CHEBI:30616"/>
        <dbReference type="ChEBI" id="CHEBI:43474"/>
        <dbReference type="ChEBI" id="CHEBI:456216"/>
        <dbReference type="EC" id="5.6.2.3"/>
    </reaction>
</comment>
<comment type="caution">
    <text evidence="14">The sequence shown here is derived from an EMBL/GenBank/DDBJ whole genome shotgun (WGS) entry which is preliminary data.</text>
</comment>
<proteinExistence type="inferred from homology"/>
<keyword evidence="10 11" id="KW-0413">Isomerase</keyword>
<comment type="subunit">
    <text evidence="11">Heterotrimer of RecB, RecC and RecD. All subunits contribute to DNA-binding.</text>
</comment>
<dbReference type="EC" id="5.6.2.3" evidence="11"/>
<comment type="function">
    <text evidence="11">A helicase/nuclease that prepares dsDNA breaks (DSB) for recombinational DNA repair. Binds to DSBs and unwinds DNA via a highly rapid and processive ATP-dependent bidirectional helicase activity. Unwinds dsDNA until it encounters a Chi (crossover hotspot instigator) sequence from the 3' direction. Cuts ssDNA a few nucleotides 3' to the Chi site. The properties and activities of the enzyme are changed at Chi. The Chi-altered holoenzyme produces a long 3'-ssDNA overhang and facilitates RecA-binding to the ssDNA for homologous DNA recombination and repair. Holoenzyme degrades any linearized DNA that is unable to undergo homologous recombination. In the holoenzyme this subunit has ssDNA-dependent ATPase and 5'-3' helicase activity. When added to pre-assembled RecBC greatly stimulates nuclease activity and augments holoenzyme processivity. Negatively regulates the RecA-loading ability of RecBCD.</text>
</comment>
<dbReference type="GO" id="GO:0017116">
    <property type="term" value="F:single-stranded DNA helicase activity"/>
    <property type="evidence" value="ECO:0007669"/>
    <property type="project" value="TreeGrafter"/>
</dbReference>
<evidence type="ECO:0000256" key="1">
    <source>
        <dbReference type="ARBA" id="ARBA00022722"/>
    </source>
</evidence>
<dbReference type="GO" id="GO:0043139">
    <property type="term" value="F:5'-3' DNA helicase activity"/>
    <property type="evidence" value="ECO:0007669"/>
    <property type="project" value="UniProtKB-UniRule"/>
</dbReference>
<keyword evidence="5 11" id="KW-0347">Helicase</keyword>
<evidence type="ECO:0000256" key="8">
    <source>
        <dbReference type="ARBA" id="ARBA00023125"/>
    </source>
</evidence>
<dbReference type="InterPro" id="IPR006344">
    <property type="entry name" value="RecD"/>
</dbReference>
<evidence type="ECO:0000256" key="9">
    <source>
        <dbReference type="ARBA" id="ARBA00023204"/>
    </source>
</evidence>
<dbReference type="Gene3D" id="3.40.50.300">
    <property type="entry name" value="P-loop containing nucleotide triphosphate hydrolases"/>
    <property type="match status" value="3"/>
</dbReference>
<evidence type="ECO:0000259" key="13">
    <source>
        <dbReference type="Pfam" id="PF21185"/>
    </source>
</evidence>
<dbReference type="GO" id="GO:0008854">
    <property type="term" value="F:exodeoxyribonuclease V activity"/>
    <property type="evidence" value="ECO:0007669"/>
    <property type="project" value="InterPro"/>
</dbReference>
<dbReference type="InterPro" id="IPR027417">
    <property type="entry name" value="P-loop_NTPase"/>
</dbReference>
<gene>
    <name evidence="11" type="primary">recD</name>
    <name evidence="14" type="ORF">DFR26_1548</name>
</gene>
<evidence type="ECO:0000256" key="7">
    <source>
        <dbReference type="ARBA" id="ARBA00022840"/>
    </source>
</evidence>
<dbReference type="CDD" id="cd17933">
    <property type="entry name" value="DEXSc_RecD-like"/>
    <property type="match status" value="1"/>
</dbReference>
<evidence type="ECO:0000256" key="5">
    <source>
        <dbReference type="ARBA" id="ARBA00022806"/>
    </source>
</evidence>
<dbReference type="GO" id="GO:0005524">
    <property type="term" value="F:ATP binding"/>
    <property type="evidence" value="ECO:0007669"/>
    <property type="project" value="UniProtKB-UniRule"/>
</dbReference>
<dbReference type="InterPro" id="IPR027785">
    <property type="entry name" value="UvrD-like_helicase_C"/>
</dbReference>
<dbReference type="AlphaFoldDB" id="A0A3E0H3L5"/>
<reference evidence="14 15" key="1">
    <citation type="submission" date="2018-08" db="EMBL/GenBank/DDBJ databases">
        <title>Genomic Encyclopedia of Type Strains, Phase IV (KMG-IV): sequencing the most valuable type-strain genomes for metagenomic binning, comparative biology and taxonomic classification.</title>
        <authorList>
            <person name="Goeker M."/>
        </authorList>
    </citation>
    <scope>NUCLEOTIDE SEQUENCE [LARGE SCALE GENOMIC DNA]</scope>
    <source>
        <strain evidence="14 15">DSM 26022</strain>
    </source>
</reference>
<feature type="domain" description="UvrD-like helicase C-terminal" evidence="12">
    <location>
        <begin position="511"/>
        <end position="555"/>
    </location>
</feature>
<keyword evidence="3 11" id="KW-0227">DNA damage</keyword>
<feature type="binding site" evidence="11">
    <location>
        <begin position="193"/>
        <end position="200"/>
    </location>
    <ligand>
        <name>ATP</name>
        <dbReference type="ChEBI" id="CHEBI:30616"/>
    </ligand>
</feature>
<dbReference type="PANTHER" id="PTHR43788:SF6">
    <property type="entry name" value="DNA HELICASE B"/>
    <property type="match status" value="1"/>
</dbReference>
<evidence type="ECO:0000256" key="6">
    <source>
        <dbReference type="ARBA" id="ARBA00022839"/>
    </source>
</evidence>
<dbReference type="Gene3D" id="1.10.10.1020">
    <property type="entry name" value="RecBCD complex, subunit RecD, N-terminal domain"/>
    <property type="match status" value="1"/>
</dbReference>
<organism evidence="14 15">
    <name type="scientific">Paraperlucidibaca baekdonensis</name>
    <dbReference type="NCBI Taxonomy" id="748120"/>
    <lineage>
        <taxon>Bacteria</taxon>
        <taxon>Pseudomonadati</taxon>
        <taxon>Pseudomonadota</taxon>
        <taxon>Gammaproteobacteria</taxon>
        <taxon>Moraxellales</taxon>
        <taxon>Moraxellaceae</taxon>
        <taxon>Paraperlucidibaca</taxon>
    </lineage>
</organism>
<protein>
    <recommendedName>
        <fullName evidence="11">RecBCD enzyme subunit RecD</fullName>
        <ecNumber evidence="11">5.6.2.3</ecNumber>
    </recommendedName>
    <alternativeName>
        <fullName evidence="11">DNA 5'-3' helicase subunit RecD</fullName>
    </alternativeName>
    <alternativeName>
        <fullName evidence="11">Exonuclease V subunit RecD</fullName>
        <shortName evidence="11">ExoV subunit RecD</shortName>
    </alternativeName>
    <alternativeName>
        <fullName evidence="11">Helicase/nuclease RecBCD subunit RecD</fullName>
    </alternativeName>
</protein>
<evidence type="ECO:0000313" key="14">
    <source>
        <dbReference type="EMBL" id="REH37765.1"/>
    </source>
</evidence>
<dbReference type="PANTHER" id="PTHR43788">
    <property type="entry name" value="DNA2/NAM7 HELICASE FAMILY MEMBER"/>
    <property type="match status" value="1"/>
</dbReference>
<dbReference type="Gene3D" id="2.30.30.940">
    <property type="match status" value="1"/>
</dbReference>
<keyword evidence="1 11" id="KW-0540">Nuclease</keyword>
<dbReference type="InterPro" id="IPR049550">
    <property type="entry name" value="RecD_N"/>
</dbReference>
<dbReference type="HAMAP" id="MF_01487">
    <property type="entry name" value="RecD"/>
    <property type="match status" value="1"/>
</dbReference>
<dbReference type="Pfam" id="PF21185">
    <property type="entry name" value="RecD_N"/>
    <property type="match status" value="1"/>
</dbReference>
<evidence type="ECO:0000256" key="3">
    <source>
        <dbReference type="ARBA" id="ARBA00022763"/>
    </source>
</evidence>
<keyword evidence="2 11" id="KW-0547">Nucleotide-binding</keyword>
<evidence type="ECO:0000259" key="12">
    <source>
        <dbReference type="Pfam" id="PF13538"/>
    </source>
</evidence>
<keyword evidence="8 11" id="KW-0238">DNA-binding</keyword>
<dbReference type="InterPro" id="IPR041851">
    <property type="entry name" value="RecD_N_sf"/>
</dbReference>
<dbReference type="InterPro" id="IPR050534">
    <property type="entry name" value="Coronavir_polyprotein_1ab"/>
</dbReference>
<keyword evidence="4 11" id="KW-0378">Hydrolase</keyword>
<keyword evidence="9 11" id="KW-0234">DNA repair</keyword>